<dbReference type="InterPro" id="IPR022877">
    <property type="entry name" value="UPF0173"/>
</dbReference>
<dbReference type="SMART" id="SM00849">
    <property type="entry name" value="Lactamase_B"/>
    <property type="match status" value="1"/>
</dbReference>
<dbReference type="HAMAP" id="MF_00457">
    <property type="entry name" value="UPF0173"/>
    <property type="match status" value="1"/>
</dbReference>
<organism evidence="4 5">
    <name type="scientific">Dehalobacterium formicoaceticum</name>
    <dbReference type="NCBI Taxonomy" id="51515"/>
    <lineage>
        <taxon>Bacteria</taxon>
        <taxon>Bacillati</taxon>
        <taxon>Bacillota</taxon>
        <taxon>Clostridia</taxon>
        <taxon>Eubacteriales</taxon>
        <taxon>Peptococcaceae</taxon>
        <taxon>Dehalobacterium</taxon>
    </lineage>
</organism>
<keyword evidence="1 2" id="KW-0378">Hydrolase</keyword>
<dbReference type="RefSeq" id="WP_257911643.1">
    <property type="nucleotide sequence ID" value="NZ_JANPWE010000001.1"/>
</dbReference>
<dbReference type="PANTHER" id="PTHR43546:SF3">
    <property type="entry name" value="UPF0173 METAL-DEPENDENT HYDROLASE MJ1163"/>
    <property type="match status" value="1"/>
</dbReference>
<comment type="caution">
    <text evidence="4">The sequence shown here is derived from an EMBL/GenBank/DDBJ whole genome shotgun (WGS) entry which is preliminary data.</text>
</comment>
<evidence type="ECO:0000259" key="3">
    <source>
        <dbReference type="SMART" id="SM00849"/>
    </source>
</evidence>
<evidence type="ECO:0000256" key="1">
    <source>
        <dbReference type="ARBA" id="ARBA00022801"/>
    </source>
</evidence>
<comment type="similarity">
    <text evidence="2">Belongs to the UPF0173 family.</text>
</comment>
<dbReference type="Proteomes" id="UP001524944">
    <property type="component" value="Unassembled WGS sequence"/>
</dbReference>
<feature type="domain" description="Metallo-beta-lactamase" evidence="3">
    <location>
        <begin position="7"/>
        <end position="191"/>
    </location>
</feature>
<evidence type="ECO:0000256" key="2">
    <source>
        <dbReference type="HAMAP-Rule" id="MF_00457"/>
    </source>
</evidence>
<keyword evidence="5" id="KW-1185">Reference proteome</keyword>
<protein>
    <recommendedName>
        <fullName evidence="2">UPF0173 metal-dependent hydrolase NVS47_01065</fullName>
    </recommendedName>
</protein>
<evidence type="ECO:0000313" key="4">
    <source>
        <dbReference type="EMBL" id="MCR6544119.1"/>
    </source>
</evidence>
<gene>
    <name evidence="4" type="ORF">NVS47_01065</name>
</gene>
<dbReference type="InterPro" id="IPR050114">
    <property type="entry name" value="UPF0173_UPF0282_UlaG_hydrolase"/>
</dbReference>
<dbReference type="InterPro" id="IPR036866">
    <property type="entry name" value="RibonucZ/Hydroxyglut_hydro"/>
</dbReference>
<dbReference type="Pfam" id="PF13483">
    <property type="entry name" value="Lactamase_B_3"/>
    <property type="match status" value="1"/>
</dbReference>
<reference evidence="4 5" key="1">
    <citation type="submission" date="2022-08" db="EMBL/GenBank/DDBJ databases">
        <title>Proteogenomics of the novel Dehalobacterium formicoaceticum strain EZ94 highlights a key role of methyltransferases during anaerobic dichloromethane degradation.</title>
        <authorList>
            <person name="Wasmund K."/>
        </authorList>
    </citation>
    <scope>NUCLEOTIDE SEQUENCE [LARGE SCALE GENOMIC DNA]</scope>
    <source>
        <strain evidence="4 5">EZ94</strain>
    </source>
</reference>
<accession>A0ABT1Y2D3</accession>
<dbReference type="NCBIfam" id="NF001911">
    <property type="entry name" value="PRK00685.1"/>
    <property type="match status" value="1"/>
</dbReference>
<sequence length="228" mass="25099">MKISYLGHACFVLEGNKKIIIDPFLTGNPMATKKAEEIEADYILVTHGHGDHLGDAIEIAERCQSTIIAPNELAVFCGQKGAQIHAMHIGGAHDFPGMKVKLTQAWHGSALVDDEAIIFTGNPCGFLIWMDDRCIYHAGDTGLFGDMEQVIGRNHQIDLALLPIGDNFTMGPEDAVHAAEWIHADTVIPMHYNTWPLIEQNPYLFKEAVEAKTKSKCLVLKPGESIQL</sequence>
<dbReference type="SUPFAM" id="SSF56281">
    <property type="entry name" value="Metallo-hydrolase/oxidoreductase"/>
    <property type="match status" value="1"/>
</dbReference>
<evidence type="ECO:0000313" key="5">
    <source>
        <dbReference type="Proteomes" id="UP001524944"/>
    </source>
</evidence>
<dbReference type="GO" id="GO:0016787">
    <property type="term" value="F:hydrolase activity"/>
    <property type="evidence" value="ECO:0007669"/>
    <property type="project" value="UniProtKB-KW"/>
</dbReference>
<proteinExistence type="inferred from homology"/>
<dbReference type="EMBL" id="JANPWE010000001">
    <property type="protein sequence ID" value="MCR6544119.1"/>
    <property type="molecule type" value="Genomic_DNA"/>
</dbReference>
<name>A0ABT1Y2D3_9FIRM</name>
<dbReference type="InterPro" id="IPR001279">
    <property type="entry name" value="Metallo-B-lactamas"/>
</dbReference>
<dbReference type="PANTHER" id="PTHR43546">
    <property type="entry name" value="UPF0173 METAL-DEPENDENT HYDROLASE MJ1163-RELATED"/>
    <property type="match status" value="1"/>
</dbReference>
<dbReference type="Gene3D" id="3.60.15.10">
    <property type="entry name" value="Ribonuclease Z/Hydroxyacylglutathione hydrolase-like"/>
    <property type="match status" value="1"/>
</dbReference>